<accession>A0A9E2KCT2</accession>
<dbReference type="InterPro" id="IPR001119">
    <property type="entry name" value="SLH_dom"/>
</dbReference>
<feature type="domain" description="SLH" evidence="2">
    <location>
        <begin position="44"/>
        <end position="107"/>
    </location>
</feature>
<evidence type="ECO:0000259" key="2">
    <source>
        <dbReference type="PROSITE" id="PS51272"/>
    </source>
</evidence>
<gene>
    <name evidence="3" type="ORF">H9872_08220</name>
</gene>
<reference evidence="3" key="1">
    <citation type="journal article" date="2021" name="PeerJ">
        <title>Extensive microbial diversity within the chicken gut microbiome revealed by metagenomics and culture.</title>
        <authorList>
            <person name="Gilroy R."/>
            <person name="Ravi A."/>
            <person name="Getino M."/>
            <person name="Pursley I."/>
            <person name="Horton D.L."/>
            <person name="Alikhan N.F."/>
            <person name="Baker D."/>
            <person name="Gharbi K."/>
            <person name="Hall N."/>
            <person name="Watson M."/>
            <person name="Adriaenssens E.M."/>
            <person name="Foster-Nyarko E."/>
            <person name="Jarju S."/>
            <person name="Secka A."/>
            <person name="Antonio M."/>
            <person name="Oren A."/>
            <person name="Chaudhuri R.R."/>
            <person name="La Ragione R."/>
            <person name="Hildebrand F."/>
            <person name="Pallen M.J."/>
        </authorList>
    </citation>
    <scope>NUCLEOTIDE SEQUENCE</scope>
    <source>
        <strain evidence="3">B5-657</strain>
    </source>
</reference>
<dbReference type="Proteomes" id="UP000824229">
    <property type="component" value="Unassembled WGS sequence"/>
</dbReference>
<name>A0A9E2KCT2_9FIRM</name>
<reference evidence="3" key="2">
    <citation type="submission" date="2021-04" db="EMBL/GenBank/DDBJ databases">
        <authorList>
            <person name="Gilroy R."/>
        </authorList>
    </citation>
    <scope>NUCLEOTIDE SEQUENCE</scope>
    <source>
        <strain evidence="3">B5-657</strain>
    </source>
</reference>
<dbReference type="AlphaFoldDB" id="A0A9E2KCT2"/>
<evidence type="ECO:0000313" key="4">
    <source>
        <dbReference type="Proteomes" id="UP000824229"/>
    </source>
</evidence>
<dbReference type="PROSITE" id="PS51272">
    <property type="entry name" value="SLH"/>
    <property type="match status" value="3"/>
</dbReference>
<feature type="domain" description="SLH" evidence="2">
    <location>
        <begin position="110"/>
        <end position="168"/>
    </location>
</feature>
<dbReference type="EMBL" id="JAHLFQ010000193">
    <property type="protein sequence ID" value="MBU3804728.1"/>
    <property type="molecule type" value="Genomic_DNA"/>
</dbReference>
<evidence type="ECO:0000313" key="3">
    <source>
        <dbReference type="EMBL" id="MBU3804728.1"/>
    </source>
</evidence>
<organism evidence="3 4">
    <name type="scientific">Candidatus Cellulosilyticum pullistercoris</name>
    <dbReference type="NCBI Taxonomy" id="2838521"/>
    <lineage>
        <taxon>Bacteria</taxon>
        <taxon>Bacillati</taxon>
        <taxon>Bacillota</taxon>
        <taxon>Clostridia</taxon>
        <taxon>Lachnospirales</taxon>
        <taxon>Cellulosilyticaceae</taxon>
        <taxon>Cellulosilyticum</taxon>
    </lineage>
</organism>
<protein>
    <submittedName>
        <fullName evidence="3">S-layer homology domain-containing protein</fullName>
    </submittedName>
</protein>
<evidence type="ECO:0000256" key="1">
    <source>
        <dbReference type="ARBA" id="ARBA00022737"/>
    </source>
</evidence>
<feature type="non-terminal residue" evidence="3">
    <location>
        <position position="1"/>
    </location>
</feature>
<keyword evidence="1" id="KW-0677">Repeat</keyword>
<proteinExistence type="predicted"/>
<dbReference type="PANTHER" id="PTHR43308">
    <property type="entry name" value="OUTER MEMBRANE PROTEIN ALPHA-RELATED"/>
    <property type="match status" value="1"/>
</dbReference>
<sequence length="168" mass="18369">ISYVVDKGLLKGVSEGSFAPNEDMTRAMFATVLHRLAGELAVSGENGFKDVKAGSWYENAVLWATEKGIVNGVGTGVFAPNRSITREQIAVMLYNYVKAMDLELPQNESEAGFNDQAKISAWATEAMQFMQKAGIIQGDNKNNCNPKAQATRAEVATMLHRFMEMIEG</sequence>
<comment type="caution">
    <text evidence="3">The sequence shown here is derived from an EMBL/GenBank/DDBJ whole genome shotgun (WGS) entry which is preliminary data.</text>
</comment>
<dbReference type="Pfam" id="PF00395">
    <property type="entry name" value="SLH"/>
    <property type="match status" value="3"/>
</dbReference>
<feature type="domain" description="SLH" evidence="2">
    <location>
        <begin position="1"/>
        <end position="43"/>
    </location>
</feature>
<dbReference type="InterPro" id="IPR051465">
    <property type="entry name" value="Cell_Envelope_Struct_Comp"/>
</dbReference>